<sequence>MFQLLCHLVFAVVMPGDRCDAQGHTDSSGLRVGSCCSGLSAELLALEMLRVSFVSCVACEIDHKLLNLNHAMHGHCNVFSDCCTEEFLASPSCDLFVAGFPCQPFSKAGNNHGILDPRGHVIFWILRWLWLHKPLCFILENVGNFAQQHKETLDMIISILTVMNIYHVEWKVLENSAVGWLPQHRERIFICGVRKASLLRPFVWPGDVAMLPLRNYFKENIQHQEELGMDSLNNTEKNNVQKLAANVAKQGWILGHEEYVCDISGSVPHAMWGVSPCLTVTRAGSSGHWLSWLERKMTTREILSLQGISLERVGDYWHHMSERQLRRAAGNAVPVPLLARVIKMVLIACGKVH</sequence>
<feature type="chain" id="PRO_5043271246" description="tRNA (cytosine(38)-C(5))-methyltransferase" evidence="9">
    <location>
        <begin position="22"/>
        <end position="353"/>
    </location>
</feature>
<dbReference type="InterPro" id="IPR050750">
    <property type="entry name" value="C5-MTase"/>
</dbReference>
<feature type="signal peptide" evidence="9">
    <location>
        <begin position="1"/>
        <end position="21"/>
    </location>
</feature>
<dbReference type="EMBL" id="CAMXCT020004048">
    <property type="protein sequence ID" value="CAL1160823.1"/>
    <property type="molecule type" value="Genomic_DNA"/>
</dbReference>
<evidence type="ECO:0000313" key="11">
    <source>
        <dbReference type="EMBL" id="CAL1160823.1"/>
    </source>
</evidence>
<accession>A0A9P1DCP8</accession>
<dbReference type="PROSITE" id="PS51679">
    <property type="entry name" value="SAM_MT_C5"/>
    <property type="match status" value="1"/>
</dbReference>
<name>A0A9P1DCP8_9DINO</name>
<dbReference type="PROSITE" id="PS00094">
    <property type="entry name" value="C5_MTASE_1"/>
    <property type="match status" value="1"/>
</dbReference>
<dbReference type="InterPro" id="IPR029063">
    <property type="entry name" value="SAM-dependent_MTases_sf"/>
</dbReference>
<dbReference type="EC" id="2.1.1.37" evidence="1"/>
<keyword evidence="3 8" id="KW-0808">Transferase</keyword>
<evidence type="ECO:0000256" key="9">
    <source>
        <dbReference type="SAM" id="SignalP"/>
    </source>
</evidence>
<dbReference type="NCBIfam" id="TIGR00675">
    <property type="entry name" value="dcm"/>
    <property type="match status" value="1"/>
</dbReference>
<dbReference type="Pfam" id="PF00145">
    <property type="entry name" value="DNA_methylase"/>
    <property type="match status" value="1"/>
</dbReference>
<keyword evidence="4 8" id="KW-0949">S-adenosyl-L-methionine</keyword>
<dbReference type="InterPro" id="IPR001525">
    <property type="entry name" value="C5_MeTfrase"/>
</dbReference>
<protein>
    <recommendedName>
        <fullName evidence="6">tRNA (cytosine(38)-C(5))-methyltransferase</fullName>
        <ecNumber evidence="5">2.1.1.204</ecNumber>
        <ecNumber evidence="1">2.1.1.37</ecNumber>
    </recommendedName>
    <alternativeName>
        <fullName evidence="7">DNA (cytosine-5)-methyltransferase-like protein 2</fullName>
    </alternativeName>
</protein>
<evidence type="ECO:0000313" key="10">
    <source>
        <dbReference type="EMBL" id="CAI4007448.1"/>
    </source>
</evidence>
<feature type="active site" evidence="8">
    <location>
        <position position="102"/>
    </location>
</feature>
<evidence type="ECO:0000256" key="3">
    <source>
        <dbReference type="ARBA" id="ARBA00022679"/>
    </source>
</evidence>
<evidence type="ECO:0000256" key="6">
    <source>
        <dbReference type="ARBA" id="ARBA00039681"/>
    </source>
</evidence>
<evidence type="ECO:0000313" key="12">
    <source>
        <dbReference type="Proteomes" id="UP001152797"/>
    </source>
</evidence>
<proteinExistence type="inferred from homology"/>
<evidence type="ECO:0000256" key="8">
    <source>
        <dbReference type="PROSITE-ProRule" id="PRU01016"/>
    </source>
</evidence>
<evidence type="ECO:0000256" key="1">
    <source>
        <dbReference type="ARBA" id="ARBA00011975"/>
    </source>
</evidence>
<gene>
    <name evidence="10" type="ORF">C1SCF055_LOCUS33005</name>
</gene>
<evidence type="ECO:0000256" key="2">
    <source>
        <dbReference type="ARBA" id="ARBA00022603"/>
    </source>
</evidence>
<evidence type="ECO:0000256" key="4">
    <source>
        <dbReference type="ARBA" id="ARBA00022691"/>
    </source>
</evidence>
<dbReference type="InterPro" id="IPR031303">
    <property type="entry name" value="C5_meth_CS"/>
</dbReference>
<dbReference type="Proteomes" id="UP001152797">
    <property type="component" value="Unassembled WGS sequence"/>
</dbReference>
<dbReference type="PROSITE" id="PS00095">
    <property type="entry name" value="C5_MTASE_2"/>
    <property type="match status" value="1"/>
</dbReference>
<comment type="caution">
    <text evidence="10">The sequence shown here is derived from an EMBL/GenBank/DDBJ whole genome shotgun (WGS) entry which is preliminary data.</text>
</comment>
<comment type="similarity">
    <text evidence="8">Belongs to the class I-like SAM-binding methyltransferase superfamily. C5-methyltransferase family.</text>
</comment>
<dbReference type="SUPFAM" id="SSF53335">
    <property type="entry name" value="S-adenosyl-L-methionine-dependent methyltransferases"/>
    <property type="match status" value="1"/>
</dbReference>
<dbReference type="Gene3D" id="3.40.50.150">
    <property type="entry name" value="Vaccinia Virus protein VP39"/>
    <property type="match status" value="1"/>
</dbReference>
<dbReference type="PANTHER" id="PTHR46098">
    <property type="entry name" value="TRNA (CYTOSINE(38)-C(5))-METHYLTRANSFERASE"/>
    <property type="match status" value="1"/>
</dbReference>
<dbReference type="AlphaFoldDB" id="A0A9P1DCP8"/>
<evidence type="ECO:0000256" key="7">
    <source>
        <dbReference type="ARBA" id="ARBA00042810"/>
    </source>
</evidence>
<dbReference type="OrthoDB" id="414133at2759"/>
<dbReference type="GO" id="GO:0032259">
    <property type="term" value="P:methylation"/>
    <property type="evidence" value="ECO:0007669"/>
    <property type="project" value="UniProtKB-KW"/>
</dbReference>
<organism evidence="10">
    <name type="scientific">Cladocopium goreaui</name>
    <dbReference type="NCBI Taxonomy" id="2562237"/>
    <lineage>
        <taxon>Eukaryota</taxon>
        <taxon>Sar</taxon>
        <taxon>Alveolata</taxon>
        <taxon>Dinophyceae</taxon>
        <taxon>Suessiales</taxon>
        <taxon>Symbiodiniaceae</taxon>
        <taxon>Cladocopium</taxon>
    </lineage>
</organism>
<dbReference type="PANTHER" id="PTHR46098:SF1">
    <property type="entry name" value="TRNA (CYTOSINE(38)-C(5))-METHYLTRANSFERASE"/>
    <property type="match status" value="1"/>
</dbReference>
<dbReference type="InterPro" id="IPR018117">
    <property type="entry name" value="C5_DNA_meth_AS"/>
</dbReference>
<dbReference type="EMBL" id="CAMXCT010004048">
    <property type="protein sequence ID" value="CAI4007448.1"/>
    <property type="molecule type" value="Genomic_DNA"/>
</dbReference>
<keyword evidence="12" id="KW-1185">Reference proteome</keyword>
<dbReference type="EC" id="2.1.1.204" evidence="5"/>
<dbReference type="EMBL" id="CAMXCT030004048">
    <property type="protein sequence ID" value="CAL4794760.1"/>
    <property type="molecule type" value="Genomic_DNA"/>
</dbReference>
<reference evidence="10" key="1">
    <citation type="submission" date="2022-10" db="EMBL/GenBank/DDBJ databases">
        <authorList>
            <person name="Chen Y."/>
            <person name="Dougan E. K."/>
            <person name="Chan C."/>
            <person name="Rhodes N."/>
            <person name="Thang M."/>
        </authorList>
    </citation>
    <scope>NUCLEOTIDE SEQUENCE</scope>
</reference>
<keyword evidence="2 8" id="KW-0489">Methyltransferase</keyword>
<keyword evidence="9" id="KW-0732">Signal</keyword>
<reference evidence="11" key="2">
    <citation type="submission" date="2024-04" db="EMBL/GenBank/DDBJ databases">
        <authorList>
            <person name="Chen Y."/>
            <person name="Shah S."/>
            <person name="Dougan E. K."/>
            <person name="Thang M."/>
            <person name="Chan C."/>
        </authorList>
    </citation>
    <scope>NUCLEOTIDE SEQUENCE [LARGE SCALE GENOMIC DNA]</scope>
</reference>
<evidence type="ECO:0000256" key="5">
    <source>
        <dbReference type="ARBA" id="ARBA00039081"/>
    </source>
</evidence>
<dbReference type="GO" id="GO:0003886">
    <property type="term" value="F:DNA (cytosine-5-)-methyltransferase activity"/>
    <property type="evidence" value="ECO:0007669"/>
    <property type="project" value="UniProtKB-EC"/>
</dbReference>
<dbReference type="Gene3D" id="3.90.120.10">
    <property type="entry name" value="DNA Methylase, subunit A, domain 2"/>
    <property type="match status" value="1"/>
</dbReference>